<dbReference type="InterPro" id="IPR036921">
    <property type="entry name" value="PurM-like_N_sf"/>
</dbReference>
<dbReference type="SUPFAM" id="SSF56042">
    <property type="entry name" value="PurM C-terminal domain-like"/>
    <property type="match status" value="1"/>
</dbReference>
<proteinExistence type="inferred from homology"/>
<comment type="catalytic activity">
    <reaction evidence="14 15">
        <text>2-formamido-N(1)-(5-O-phospho-beta-D-ribosyl)acetamidine + ATP = 5-amino-1-(5-phospho-beta-D-ribosyl)imidazole + ADP + phosphate + H(+)</text>
        <dbReference type="Rhea" id="RHEA:23032"/>
        <dbReference type="ChEBI" id="CHEBI:15378"/>
        <dbReference type="ChEBI" id="CHEBI:30616"/>
        <dbReference type="ChEBI" id="CHEBI:43474"/>
        <dbReference type="ChEBI" id="CHEBI:137981"/>
        <dbReference type="ChEBI" id="CHEBI:147287"/>
        <dbReference type="ChEBI" id="CHEBI:456216"/>
        <dbReference type="EC" id="6.3.3.1"/>
    </reaction>
</comment>
<comment type="pathway">
    <text evidence="2 15">Purine metabolism; IMP biosynthesis via de novo pathway; 5-amino-1-(5-phospho-D-ribosyl)imidazole from N(2)-formyl-N(1)-(5-phospho-D-ribosyl)glycinamide: step 2/2.</text>
</comment>
<evidence type="ECO:0000256" key="7">
    <source>
        <dbReference type="ARBA" id="ARBA00022598"/>
    </source>
</evidence>
<dbReference type="PANTHER" id="PTHR10520">
    <property type="entry name" value="TRIFUNCTIONAL PURINE BIOSYNTHETIC PROTEIN ADENOSINE-3-RELATED"/>
    <property type="match status" value="1"/>
</dbReference>
<dbReference type="GO" id="GO:0006189">
    <property type="term" value="P:'de novo' IMP biosynthetic process"/>
    <property type="evidence" value="ECO:0007669"/>
    <property type="project" value="UniProtKB-UniRule"/>
</dbReference>
<dbReference type="EC" id="6.3.3.1" evidence="4 15"/>
<evidence type="ECO:0000256" key="3">
    <source>
        <dbReference type="ARBA" id="ARBA00010280"/>
    </source>
</evidence>
<dbReference type="PANTHER" id="PTHR10520:SF12">
    <property type="entry name" value="TRIFUNCTIONAL PURINE BIOSYNTHETIC PROTEIN ADENOSINE-3"/>
    <property type="match status" value="1"/>
</dbReference>
<evidence type="ECO:0000256" key="15">
    <source>
        <dbReference type="HAMAP-Rule" id="MF_00741"/>
    </source>
</evidence>
<evidence type="ECO:0000256" key="4">
    <source>
        <dbReference type="ARBA" id="ARBA00013047"/>
    </source>
</evidence>
<dbReference type="Pfam" id="PF02769">
    <property type="entry name" value="AIRS_C"/>
    <property type="match status" value="1"/>
</dbReference>
<dbReference type="Gene3D" id="3.90.650.10">
    <property type="entry name" value="PurM-like C-terminal domain"/>
    <property type="match status" value="1"/>
</dbReference>
<evidence type="ECO:0000259" key="16">
    <source>
        <dbReference type="Pfam" id="PF00586"/>
    </source>
</evidence>
<dbReference type="InterPro" id="IPR016188">
    <property type="entry name" value="PurM-like_N"/>
</dbReference>
<dbReference type="SUPFAM" id="SSF55326">
    <property type="entry name" value="PurM N-terminal domain-like"/>
    <property type="match status" value="1"/>
</dbReference>
<dbReference type="CDD" id="cd02196">
    <property type="entry name" value="PurM"/>
    <property type="match status" value="1"/>
</dbReference>
<dbReference type="InterPro" id="IPR004733">
    <property type="entry name" value="PurM_cligase"/>
</dbReference>
<name>A0AAU7UAS0_9DEIO</name>
<dbReference type="InterPro" id="IPR010918">
    <property type="entry name" value="PurM-like_C_dom"/>
</dbReference>
<reference evidence="18" key="1">
    <citation type="submission" date="2024-06" db="EMBL/GenBank/DDBJ databases">
        <title>Draft Genome Sequence of Deinococcus sonorensis Type Strain KR-87, a Biofilm Producing Representative of the Genus Deinococcus.</title>
        <authorList>
            <person name="Boren L.S."/>
            <person name="Grosso R.A."/>
            <person name="Hugenberg-Cox A.N."/>
            <person name="Hill J.T.E."/>
            <person name="Albert C.M."/>
            <person name="Tuohy J.M."/>
        </authorList>
    </citation>
    <scope>NUCLEOTIDE SEQUENCE</scope>
    <source>
        <strain evidence="18">KR-87</strain>
    </source>
</reference>
<evidence type="ECO:0000313" key="18">
    <source>
        <dbReference type="EMBL" id="XBV85579.1"/>
    </source>
</evidence>
<gene>
    <name evidence="15 18" type="primary">purM</name>
    <name evidence="18" type="ORF">ABOD76_19460</name>
</gene>
<evidence type="ECO:0000256" key="9">
    <source>
        <dbReference type="ARBA" id="ARBA00022755"/>
    </source>
</evidence>
<dbReference type="GO" id="GO:0004637">
    <property type="term" value="F:phosphoribosylamine-glycine ligase activity"/>
    <property type="evidence" value="ECO:0007669"/>
    <property type="project" value="TreeGrafter"/>
</dbReference>
<dbReference type="RefSeq" id="WP_350243616.1">
    <property type="nucleotide sequence ID" value="NZ_CP158299.1"/>
</dbReference>
<evidence type="ECO:0000256" key="2">
    <source>
        <dbReference type="ARBA" id="ARBA00004686"/>
    </source>
</evidence>
<evidence type="ECO:0000256" key="1">
    <source>
        <dbReference type="ARBA" id="ARBA00004496"/>
    </source>
</evidence>
<dbReference type="GO" id="GO:0046084">
    <property type="term" value="P:adenine biosynthetic process"/>
    <property type="evidence" value="ECO:0007669"/>
    <property type="project" value="TreeGrafter"/>
</dbReference>
<dbReference type="AlphaFoldDB" id="A0AAU7UAS0"/>
<keyword evidence="6 15" id="KW-0963">Cytoplasm</keyword>
<keyword evidence="8 15" id="KW-0547">Nucleotide-binding</keyword>
<evidence type="ECO:0000259" key="17">
    <source>
        <dbReference type="Pfam" id="PF02769"/>
    </source>
</evidence>
<dbReference type="Gene3D" id="3.30.1330.10">
    <property type="entry name" value="PurM-like, N-terminal domain"/>
    <property type="match status" value="1"/>
</dbReference>
<comment type="similarity">
    <text evidence="3 15">Belongs to the AIR synthase family.</text>
</comment>
<evidence type="ECO:0000256" key="10">
    <source>
        <dbReference type="ARBA" id="ARBA00022840"/>
    </source>
</evidence>
<feature type="domain" description="PurM-like C-terminal" evidence="17">
    <location>
        <begin position="189"/>
        <end position="354"/>
    </location>
</feature>
<dbReference type="FunFam" id="3.90.650.10:FF:000011">
    <property type="entry name" value="Phosphoribosylformylglycinamidine cyclo-ligase"/>
    <property type="match status" value="1"/>
</dbReference>
<dbReference type="GO" id="GO:0004641">
    <property type="term" value="F:phosphoribosylformylglycinamidine cyclo-ligase activity"/>
    <property type="evidence" value="ECO:0007669"/>
    <property type="project" value="UniProtKB-UniRule"/>
</dbReference>
<keyword evidence="9 15" id="KW-0658">Purine biosynthesis</keyword>
<keyword evidence="7 15" id="KW-0436">Ligase</keyword>
<dbReference type="HAMAP" id="MF_00741">
    <property type="entry name" value="AIRS"/>
    <property type="match status" value="1"/>
</dbReference>
<dbReference type="Pfam" id="PF00586">
    <property type="entry name" value="AIRS"/>
    <property type="match status" value="1"/>
</dbReference>
<keyword evidence="10 15" id="KW-0067">ATP-binding</keyword>
<dbReference type="EMBL" id="CP158299">
    <property type="protein sequence ID" value="XBV85579.1"/>
    <property type="molecule type" value="Genomic_DNA"/>
</dbReference>
<evidence type="ECO:0000256" key="14">
    <source>
        <dbReference type="ARBA" id="ARBA00049057"/>
    </source>
</evidence>
<organism evidence="18">
    <name type="scientific">Deinococcus sonorensis KR-87</name>
    <dbReference type="NCBI Taxonomy" id="694439"/>
    <lineage>
        <taxon>Bacteria</taxon>
        <taxon>Thermotogati</taxon>
        <taxon>Deinococcota</taxon>
        <taxon>Deinococci</taxon>
        <taxon>Deinococcales</taxon>
        <taxon>Deinococcaceae</taxon>
        <taxon>Deinococcus</taxon>
    </lineage>
</organism>
<comment type="subcellular location">
    <subcellularLocation>
        <location evidence="1 15">Cytoplasm</location>
    </subcellularLocation>
</comment>
<evidence type="ECO:0000256" key="5">
    <source>
        <dbReference type="ARBA" id="ARBA00020367"/>
    </source>
</evidence>
<evidence type="ECO:0000256" key="11">
    <source>
        <dbReference type="ARBA" id="ARBA00031908"/>
    </source>
</evidence>
<dbReference type="KEGG" id="dsc:ABOD76_19460"/>
<evidence type="ECO:0000256" key="8">
    <source>
        <dbReference type="ARBA" id="ARBA00022741"/>
    </source>
</evidence>
<dbReference type="InterPro" id="IPR036676">
    <property type="entry name" value="PurM-like_C_sf"/>
</dbReference>
<protein>
    <recommendedName>
        <fullName evidence="5 15">Phosphoribosylformylglycinamidine cyclo-ligase</fullName>
        <ecNumber evidence="4 15">6.3.3.1</ecNumber>
    </recommendedName>
    <alternativeName>
        <fullName evidence="12 15">AIR synthase</fullName>
    </alternativeName>
    <alternativeName>
        <fullName evidence="13 15">AIRS</fullName>
    </alternativeName>
    <alternativeName>
        <fullName evidence="11 15">Phosphoribosyl-aminoimidazole synthetase</fullName>
    </alternativeName>
</protein>
<evidence type="ECO:0000256" key="13">
    <source>
        <dbReference type="ARBA" id="ARBA00033093"/>
    </source>
</evidence>
<feature type="domain" description="PurM-like N-terminal" evidence="16">
    <location>
        <begin position="72"/>
        <end position="177"/>
    </location>
</feature>
<evidence type="ECO:0000256" key="12">
    <source>
        <dbReference type="ARBA" id="ARBA00032931"/>
    </source>
</evidence>
<dbReference type="GO" id="GO:0005524">
    <property type="term" value="F:ATP binding"/>
    <property type="evidence" value="ECO:0007669"/>
    <property type="project" value="UniProtKB-KW"/>
</dbReference>
<accession>A0AAU7UAS0</accession>
<evidence type="ECO:0000256" key="6">
    <source>
        <dbReference type="ARBA" id="ARBA00022490"/>
    </source>
</evidence>
<dbReference type="GO" id="GO:0005829">
    <property type="term" value="C:cytosol"/>
    <property type="evidence" value="ECO:0007669"/>
    <property type="project" value="TreeGrafter"/>
</dbReference>
<dbReference type="NCBIfam" id="TIGR00878">
    <property type="entry name" value="purM"/>
    <property type="match status" value="1"/>
</dbReference>
<sequence length="358" mass="37402">MPNDTDHTEGPTPSAYQLSGVDIEAGHRAVALMKGAVARTHQAAGLRGQVLSGLGGFGGLFRPGFSGLTDPVLVASTDGVGTKTKIAARAGRYDHLGADIVNHCTNDILVQGARPLFFLDYIAMGRLIPEAVAEFVTGAAGACEAVGAALLGGETAEMPGVYVEGELDIVGTIVGVVDRPALVTGERLQPGDAVIALPSTGLHTNGYSLARRVLDGLDWDAPHPALGESLQQALLRPHRSYLAAFEALQRAEVEVRGMAHITGGGLIDNPPRIFPQGVGMQLQLGSWTVPPLFQLIVERGQVSRQDAFHALNMGVGFLFMVPAEQLTPALAVLNAAGEQPWQIGQLVPGQGVTLLDSP</sequence>